<accession>A0ACC0WMZ0</accession>
<dbReference type="Proteomes" id="UP001163321">
    <property type="component" value="Chromosome 10"/>
</dbReference>
<sequence>MASPAPDDPPNATSFPDTSTSLTSFLPDLHFKQASTCIRRLFPRHELVRFHLTPLHCVVETVDEKKERLKLPWQDVLGAHVVTLDGTHVTQVDTTGTNSPPSSSLQLGLFACVSYSATSSGLKTRKTRDFYFTFQHTTLPQVLQLQALINYVADPRNQEEVEQVETFDQLQLVARPRRKFLVLVNPVSGKGKSVRIYEKKAAPVFRFANIETQVLTMTHANHAMELAMELSLNEFDCVVAIGGDGSLYEIVQGLMKRRDWNVAIRQPIGIIPGGSGNGLASSIASQCQERPKPVNLAYILAKGTSHGLDIASMRNGKDTVYSFLSMAWASIADVDLDSEKLRCLGSLRFTITFLNQLIFQRPKYPGTIWYLDEDETLNPPNPYVNDDYQDSKDGPIMDEFDGERGPPDVVGTKGDASSGKWKKLGPDFRIVWIMNISHAGEDARVAPQAPFDDGFHYITYIDGSYARTDLAAMLLAMDTGRHVDLKCVQQIRTRAYKVVPERPTDRMCVDGELIEGPYVEAQVHRALARILLLPK</sequence>
<comment type="caution">
    <text evidence="1">The sequence shown here is derived from an EMBL/GenBank/DDBJ whole genome shotgun (WGS) entry which is preliminary data.</text>
</comment>
<gene>
    <name evidence="1" type="ORF">PsorP6_015855</name>
</gene>
<dbReference type="EMBL" id="CM047589">
    <property type="protein sequence ID" value="KAI9920245.1"/>
    <property type="molecule type" value="Genomic_DNA"/>
</dbReference>
<proteinExistence type="predicted"/>
<keyword evidence="2" id="KW-1185">Reference proteome</keyword>
<reference evidence="1 2" key="1">
    <citation type="journal article" date="2022" name="bioRxiv">
        <title>The genome of the oomycete Peronosclerospora sorghi, a cosmopolitan pathogen of maize and sorghum, is inflated with dispersed pseudogenes.</title>
        <authorList>
            <person name="Fletcher K."/>
            <person name="Martin F."/>
            <person name="Isakeit T."/>
            <person name="Cavanaugh K."/>
            <person name="Magill C."/>
            <person name="Michelmore R."/>
        </authorList>
    </citation>
    <scope>NUCLEOTIDE SEQUENCE [LARGE SCALE GENOMIC DNA]</scope>
    <source>
        <strain evidence="1">P6</strain>
    </source>
</reference>
<evidence type="ECO:0000313" key="2">
    <source>
        <dbReference type="Proteomes" id="UP001163321"/>
    </source>
</evidence>
<protein>
    <submittedName>
        <fullName evidence="1">Uncharacterized protein</fullName>
    </submittedName>
</protein>
<evidence type="ECO:0000313" key="1">
    <source>
        <dbReference type="EMBL" id="KAI9920245.1"/>
    </source>
</evidence>
<organism evidence="1 2">
    <name type="scientific">Peronosclerospora sorghi</name>
    <dbReference type="NCBI Taxonomy" id="230839"/>
    <lineage>
        <taxon>Eukaryota</taxon>
        <taxon>Sar</taxon>
        <taxon>Stramenopiles</taxon>
        <taxon>Oomycota</taxon>
        <taxon>Peronosporomycetes</taxon>
        <taxon>Peronosporales</taxon>
        <taxon>Peronosporaceae</taxon>
        <taxon>Peronosclerospora</taxon>
    </lineage>
</organism>
<name>A0ACC0WMZ0_9STRA</name>